<evidence type="ECO:0000256" key="11">
    <source>
        <dbReference type="ARBA" id="ARBA00048366"/>
    </source>
</evidence>
<evidence type="ECO:0000256" key="6">
    <source>
        <dbReference type="ARBA" id="ARBA00022694"/>
    </source>
</evidence>
<comment type="subcellular location">
    <subcellularLocation>
        <location evidence="1">Cytoplasm</location>
    </subcellularLocation>
</comment>
<dbReference type="SUPFAM" id="SSF55821">
    <property type="entry name" value="YrdC/RibB"/>
    <property type="match status" value="1"/>
</dbReference>
<reference evidence="13 14" key="1">
    <citation type="journal article" date="2016" name="Nat. Commun.">
        <title>Thousands of microbial genomes shed light on interconnected biogeochemical processes in an aquifer system.</title>
        <authorList>
            <person name="Anantharaman K."/>
            <person name="Brown C.T."/>
            <person name="Hug L.A."/>
            <person name="Sharon I."/>
            <person name="Castelle C.J."/>
            <person name="Probst A.J."/>
            <person name="Thomas B.C."/>
            <person name="Singh A."/>
            <person name="Wilkins M.J."/>
            <person name="Karaoz U."/>
            <person name="Brodie E.L."/>
            <person name="Williams K.H."/>
            <person name="Hubbard S.S."/>
            <person name="Banfield J.F."/>
        </authorList>
    </citation>
    <scope>NUCLEOTIDE SEQUENCE [LARGE SCALE GENOMIC DNA]</scope>
</reference>
<dbReference type="AlphaFoldDB" id="A0A1G2F0I4"/>
<dbReference type="GO" id="GO:0003725">
    <property type="term" value="F:double-stranded RNA binding"/>
    <property type="evidence" value="ECO:0007669"/>
    <property type="project" value="InterPro"/>
</dbReference>
<dbReference type="PROSITE" id="PS51163">
    <property type="entry name" value="YRDC"/>
    <property type="match status" value="1"/>
</dbReference>
<dbReference type="PANTHER" id="PTHR17490:SF16">
    <property type="entry name" value="THREONYLCARBAMOYL-AMP SYNTHASE"/>
    <property type="match status" value="1"/>
</dbReference>
<evidence type="ECO:0000256" key="1">
    <source>
        <dbReference type="ARBA" id="ARBA00004496"/>
    </source>
</evidence>
<dbReference type="Gene3D" id="3.90.870.10">
    <property type="entry name" value="DHBP synthase"/>
    <property type="match status" value="1"/>
</dbReference>
<gene>
    <name evidence="13" type="ORF">A3H02_02505</name>
</gene>
<dbReference type="NCBIfam" id="TIGR00057">
    <property type="entry name" value="L-threonylcarbamoyladenylate synthase"/>
    <property type="match status" value="1"/>
</dbReference>
<feature type="domain" description="YrdC-like" evidence="12">
    <location>
        <begin position="8"/>
        <end position="198"/>
    </location>
</feature>
<evidence type="ECO:0000313" key="13">
    <source>
        <dbReference type="EMBL" id="OGZ31555.1"/>
    </source>
</evidence>
<evidence type="ECO:0000313" key="14">
    <source>
        <dbReference type="Proteomes" id="UP000176787"/>
    </source>
</evidence>
<organism evidence="13 14">
    <name type="scientific">Candidatus Niyogibacteria bacterium RIFCSPLOWO2_12_FULL_41_13</name>
    <dbReference type="NCBI Taxonomy" id="1801726"/>
    <lineage>
        <taxon>Bacteria</taxon>
        <taxon>Candidatus Niyogiibacteriota</taxon>
    </lineage>
</organism>
<evidence type="ECO:0000256" key="7">
    <source>
        <dbReference type="ARBA" id="ARBA00022695"/>
    </source>
</evidence>
<dbReference type="PANTHER" id="PTHR17490">
    <property type="entry name" value="SUA5"/>
    <property type="match status" value="1"/>
</dbReference>
<keyword evidence="9" id="KW-0067">ATP-binding</keyword>
<dbReference type="GO" id="GO:0005737">
    <property type="term" value="C:cytoplasm"/>
    <property type="evidence" value="ECO:0007669"/>
    <property type="project" value="UniProtKB-SubCell"/>
</dbReference>
<keyword evidence="7" id="KW-0548">Nucleotidyltransferase</keyword>
<evidence type="ECO:0000256" key="9">
    <source>
        <dbReference type="ARBA" id="ARBA00022840"/>
    </source>
</evidence>
<dbReference type="Proteomes" id="UP000176787">
    <property type="component" value="Unassembled WGS sequence"/>
</dbReference>
<dbReference type="InterPro" id="IPR050156">
    <property type="entry name" value="TC-AMP_synthase_SUA5"/>
</dbReference>
<accession>A0A1G2F0I4</accession>
<keyword evidence="6" id="KW-0819">tRNA processing</keyword>
<dbReference type="STRING" id="1801726.A3H02_02505"/>
<keyword evidence="4" id="KW-0963">Cytoplasm</keyword>
<dbReference type="GO" id="GO:0008033">
    <property type="term" value="P:tRNA processing"/>
    <property type="evidence" value="ECO:0007669"/>
    <property type="project" value="UniProtKB-KW"/>
</dbReference>
<comment type="catalytic activity">
    <reaction evidence="11">
        <text>L-threonine + hydrogencarbonate + ATP = L-threonylcarbamoyladenylate + diphosphate + H2O</text>
        <dbReference type="Rhea" id="RHEA:36407"/>
        <dbReference type="ChEBI" id="CHEBI:15377"/>
        <dbReference type="ChEBI" id="CHEBI:17544"/>
        <dbReference type="ChEBI" id="CHEBI:30616"/>
        <dbReference type="ChEBI" id="CHEBI:33019"/>
        <dbReference type="ChEBI" id="CHEBI:57926"/>
        <dbReference type="ChEBI" id="CHEBI:73682"/>
        <dbReference type="EC" id="2.7.7.87"/>
    </reaction>
</comment>
<dbReference type="GO" id="GO:0005524">
    <property type="term" value="F:ATP binding"/>
    <property type="evidence" value="ECO:0007669"/>
    <property type="project" value="UniProtKB-KW"/>
</dbReference>
<dbReference type="EC" id="2.7.7.87" evidence="3"/>
<dbReference type="EMBL" id="MHMS01000025">
    <property type="protein sequence ID" value="OGZ31555.1"/>
    <property type="molecule type" value="Genomic_DNA"/>
</dbReference>
<evidence type="ECO:0000256" key="10">
    <source>
        <dbReference type="ARBA" id="ARBA00029774"/>
    </source>
</evidence>
<evidence type="ECO:0000256" key="3">
    <source>
        <dbReference type="ARBA" id="ARBA00012584"/>
    </source>
</evidence>
<evidence type="ECO:0000256" key="4">
    <source>
        <dbReference type="ARBA" id="ARBA00022490"/>
    </source>
</evidence>
<dbReference type="GO" id="GO:0061710">
    <property type="term" value="F:L-threonylcarbamoyladenylate synthase"/>
    <property type="evidence" value="ECO:0007669"/>
    <property type="project" value="UniProtKB-EC"/>
</dbReference>
<name>A0A1G2F0I4_9BACT</name>
<comment type="similarity">
    <text evidence="2">Belongs to the SUA5 family.</text>
</comment>
<sequence length="203" mass="22154">MEIVSLEKADVDNLVGILRNDGVIVVPTDTVYGLAANALSQKAVSKVLRIKGRKEGKPLPVFISSLEMLDKVAVARDEQTKEMFKKVWPGKATLILSARGWLPMEVRGNNGLTTGVRIPNYPWLRQLMDKFGGPITGTSANVSGFPAHTKIKELIEEFNKLPFKPDIVVDAGALPESQPSAVIDCTVSPPQILRKGEILLNEL</sequence>
<dbReference type="InterPro" id="IPR006070">
    <property type="entry name" value="Sua5-like_dom"/>
</dbReference>
<dbReference type="InterPro" id="IPR017945">
    <property type="entry name" value="DHBP_synth_RibB-like_a/b_dom"/>
</dbReference>
<comment type="caution">
    <text evidence="13">The sequence shown here is derived from an EMBL/GenBank/DDBJ whole genome shotgun (WGS) entry which is preliminary data.</text>
</comment>
<evidence type="ECO:0000259" key="12">
    <source>
        <dbReference type="PROSITE" id="PS51163"/>
    </source>
</evidence>
<keyword evidence="8" id="KW-0547">Nucleotide-binding</keyword>
<dbReference type="GO" id="GO:0000049">
    <property type="term" value="F:tRNA binding"/>
    <property type="evidence" value="ECO:0007669"/>
    <property type="project" value="TreeGrafter"/>
</dbReference>
<dbReference type="Pfam" id="PF01300">
    <property type="entry name" value="Sua5_yciO_yrdC"/>
    <property type="match status" value="1"/>
</dbReference>
<evidence type="ECO:0000256" key="5">
    <source>
        <dbReference type="ARBA" id="ARBA00022679"/>
    </source>
</evidence>
<dbReference type="GO" id="GO:0006450">
    <property type="term" value="P:regulation of translational fidelity"/>
    <property type="evidence" value="ECO:0007669"/>
    <property type="project" value="TreeGrafter"/>
</dbReference>
<evidence type="ECO:0000256" key="2">
    <source>
        <dbReference type="ARBA" id="ARBA00007663"/>
    </source>
</evidence>
<protein>
    <recommendedName>
        <fullName evidence="10">L-threonylcarbamoyladenylate synthase</fullName>
        <ecNumber evidence="3">2.7.7.87</ecNumber>
    </recommendedName>
    <alternativeName>
        <fullName evidence="10">L-threonylcarbamoyladenylate synthase</fullName>
    </alternativeName>
</protein>
<keyword evidence="5" id="KW-0808">Transferase</keyword>
<evidence type="ECO:0000256" key="8">
    <source>
        <dbReference type="ARBA" id="ARBA00022741"/>
    </source>
</evidence>
<proteinExistence type="inferred from homology"/>